<dbReference type="GO" id="GO:0003700">
    <property type="term" value="F:DNA-binding transcription factor activity"/>
    <property type="evidence" value="ECO:0007669"/>
    <property type="project" value="InterPro"/>
</dbReference>
<dbReference type="Gene3D" id="1.10.10.60">
    <property type="entry name" value="Homeodomain-like"/>
    <property type="match status" value="1"/>
</dbReference>
<keyword evidence="9" id="KW-1185">Reference proteome</keyword>
<evidence type="ECO:0000313" key="8">
    <source>
        <dbReference type="EnsemblPlants" id="OB06G23140.1"/>
    </source>
</evidence>
<reference evidence="8" key="2">
    <citation type="submission" date="2013-04" db="UniProtKB">
        <authorList>
            <consortium name="EnsemblPlants"/>
        </authorList>
    </citation>
    <scope>IDENTIFICATION</scope>
</reference>
<evidence type="ECO:0000256" key="1">
    <source>
        <dbReference type="ARBA" id="ARBA00004123"/>
    </source>
</evidence>
<dbReference type="GO" id="GO:0005634">
    <property type="term" value="C:nucleus"/>
    <property type="evidence" value="ECO:0007669"/>
    <property type="project" value="UniProtKB-SubCell"/>
</dbReference>
<dbReference type="FunFam" id="1.10.10.60:FF:000154">
    <property type="entry name" value="Transcription factor SRM1"/>
    <property type="match status" value="1"/>
</dbReference>
<dbReference type="PANTHER" id="PTHR43952:SF57">
    <property type="entry name" value="OS02G0706400 PROTEIN"/>
    <property type="match status" value="1"/>
</dbReference>
<comment type="subcellular location">
    <subcellularLocation>
        <location evidence="1">Nucleus</location>
    </subcellularLocation>
</comment>
<dbReference type="Pfam" id="PF23082">
    <property type="entry name" value="Myb_DNA-binding_2"/>
    <property type="match status" value="1"/>
</dbReference>
<dbReference type="Gramene" id="OB06G23140.1">
    <property type="protein sequence ID" value="OB06G23140.1"/>
    <property type="gene ID" value="OB06G23140"/>
</dbReference>
<dbReference type="InterPro" id="IPR009057">
    <property type="entry name" value="Homeodomain-like_sf"/>
</dbReference>
<feature type="region of interest" description="Disordered" evidence="5">
    <location>
        <begin position="55"/>
        <end position="90"/>
    </location>
</feature>
<organism evidence="8">
    <name type="scientific">Oryza brachyantha</name>
    <name type="common">malo sina</name>
    <dbReference type="NCBI Taxonomy" id="4533"/>
    <lineage>
        <taxon>Eukaryota</taxon>
        <taxon>Viridiplantae</taxon>
        <taxon>Streptophyta</taxon>
        <taxon>Embryophyta</taxon>
        <taxon>Tracheophyta</taxon>
        <taxon>Spermatophyta</taxon>
        <taxon>Magnoliopsida</taxon>
        <taxon>Liliopsida</taxon>
        <taxon>Poales</taxon>
        <taxon>Poaceae</taxon>
        <taxon>BOP clade</taxon>
        <taxon>Oryzoideae</taxon>
        <taxon>Oryzeae</taxon>
        <taxon>Oryzinae</taxon>
        <taxon>Oryza</taxon>
    </lineage>
</organism>
<dbReference type="InterPro" id="IPR017884">
    <property type="entry name" value="SANT_dom"/>
</dbReference>
<evidence type="ECO:0000256" key="2">
    <source>
        <dbReference type="ARBA" id="ARBA00023015"/>
    </source>
</evidence>
<dbReference type="eggNOG" id="KOG0724">
    <property type="taxonomic scope" value="Eukaryota"/>
</dbReference>
<keyword evidence="4" id="KW-0539">Nucleus</keyword>
<dbReference type="PROSITE" id="PS51293">
    <property type="entry name" value="SANT"/>
    <property type="match status" value="1"/>
</dbReference>
<sequence length="90" mass="9877">MSSSWTKSQNKLFEQALARYDKDTPDRWQNVARAVGGGKSADDVKKHYEELIKDVDEIESGDHQGSRYRGGGDGGSSSKSKGRGSNGEQR</sequence>
<accession>J3ME70</accession>
<evidence type="ECO:0000313" key="9">
    <source>
        <dbReference type="Proteomes" id="UP000006038"/>
    </source>
</evidence>
<name>J3ME70_ORYBR</name>
<dbReference type="EnsemblPlants" id="OB06G23140.1">
    <property type="protein sequence ID" value="OB06G23140.1"/>
    <property type="gene ID" value="OB06G23140"/>
</dbReference>
<dbReference type="SMART" id="SM00717">
    <property type="entry name" value="SANT"/>
    <property type="match status" value="1"/>
</dbReference>
<feature type="compositionally biased region" description="Basic and acidic residues" evidence="5">
    <location>
        <begin position="55"/>
        <end position="65"/>
    </location>
</feature>
<dbReference type="STRING" id="4533.J3ME70"/>
<dbReference type="OMA" id="YEIHTNG"/>
<dbReference type="Proteomes" id="UP000006038">
    <property type="component" value="Chromosome 6"/>
</dbReference>
<evidence type="ECO:0000256" key="5">
    <source>
        <dbReference type="SAM" id="MobiDB-lite"/>
    </source>
</evidence>
<evidence type="ECO:0000256" key="3">
    <source>
        <dbReference type="ARBA" id="ARBA00023163"/>
    </source>
</evidence>
<dbReference type="InterPro" id="IPR001005">
    <property type="entry name" value="SANT/Myb"/>
</dbReference>
<dbReference type="InterPro" id="IPR044636">
    <property type="entry name" value="RADIALIS-like"/>
</dbReference>
<dbReference type="HOGENOM" id="CLU_137624_1_2_1"/>
<reference evidence="8" key="1">
    <citation type="journal article" date="2013" name="Nat. Commun.">
        <title>Whole-genome sequencing of Oryza brachyantha reveals mechanisms underlying Oryza genome evolution.</title>
        <authorList>
            <person name="Chen J."/>
            <person name="Huang Q."/>
            <person name="Gao D."/>
            <person name="Wang J."/>
            <person name="Lang Y."/>
            <person name="Liu T."/>
            <person name="Li B."/>
            <person name="Bai Z."/>
            <person name="Luis Goicoechea J."/>
            <person name="Liang C."/>
            <person name="Chen C."/>
            <person name="Zhang W."/>
            <person name="Sun S."/>
            <person name="Liao Y."/>
            <person name="Zhang X."/>
            <person name="Yang L."/>
            <person name="Song C."/>
            <person name="Wang M."/>
            <person name="Shi J."/>
            <person name="Liu G."/>
            <person name="Liu J."/>
            <person name="Zhou H."/>
            <person name="Zhou W."/>
            <person name="Yu Q."/>
            <person name="An N."/>
            <person name="Chen Y."/>
            <person name="Cai Q."/>
            <person name="Wang B."/>
            <person name="Liu B."/>
            <person name="Min J."/>
            <person name="Huang Y."/>
            <person name="Wu H."/>
            <person name="Li Z."/>
            <person name="Zhang Y."/>
            <person name="Yin Y."/>
            <person name="Song W."/>
            <person name="Jiang J."/>
            <person name="Jackson S.A."/>
            <person name="Wing R.A."/>
            <person name="Wang J."/>
            <person name="Chen M."/>
        </authorList>
    </citation>
    <scope>NUCLEOTIDE SEQUENCE [LARGE SCALE GENOMIC DNA]</scope>
    <source>
        <strain evidence="8">cv. IRGC 101232</strain>
    </source>
</reference>
<feature type="domain" description="SANT" evidence="7">
    <location>
        <begin position="1"/>
        <end position="56"/>
    </location>
</feature>
<dbReference type="PROSITE" id="PS50090">
    <property type="entry name" value="MYB_LIKE"/>
    <property type="match status" value="1"/>
</dbReference>
<proteinExistence type="predicted"/>
<feature type="domain" description="Myb-like" evidence="6">
    <location>
        <begin position="1"/>
        <end position="52"/>
    </location>
</feature>
<keyword evidence="3" id="KW-0804">Transcription</keyword>
<evidence type="ECO:0000259" key="6">
    <source>
        <dbReference type="PROSITE" id="PS50090"/>
    </source>
</evidence>
<dbReference type="SUPFAM" id="SSF46689">
    <property type="entry name" value="Homeodomain-like"/>
    <property type="match status" value="1"/>
</dbReference>
<evidence type="ECO:0000256" key="4">
    <source>
        <dbReference type="ARBA" id="ARBA00023242"/>
    </source>
</evidence>
<protein>
    <submittedName>
        <fullName evidence="8">Uncharacterized protein</fullName>
    </submittedName>
</protein>
<evidence type="ECO:0000259" key="7">
    <source>
        <dbReference type="PROSITE" id="PS51293"/>
    </source>
</evidence>
<dbReference type="AlphaFoldDB" id="J3ME70"/>
<keyword evidence="2" id="KW-0805">Transcription regulation</keyword>
<dbReference type="PANTHER" id="PTHR43952">
    <property type="entry name" value="MYB FAMILY TRANSCRIPTION FACTOR-RELATED"/>
    <property type="match status" value="1"/>
</dbReference>